<dbReference type="SUPFAM" id="SSF52743">
    <property type="entry name" value="Subtilisin-like"/>
    <property type="match status" value="1"/>
</dbReference>
<dbReference type="InterPro" id="IPR045051">
    <property type="entry name" value="SBT"/>
</dbReference>
<dbReference type="InterPro" id="IPR003137">
    <property type="entry name" value="PA_domain"/>
</dbReference>
<proteinExistence type="inferred from homology"/>
<dbReference type="InterPro" id="IPR010259">
    <property type="entry name" value="S8pro/Inhibitor_I9"/>
</dbReference>
<dbReference type="Pfam" id="PF05922">
    <property type="entry name" value="Inhibitor_I9"/>
    <property type="match status" value="1"/>
</dbReference>
<dbReference type="Pfam" id="PF00082">
    <property type="entry name" value="Peptidase_S8"/>
    <property type="match status" value="1"/>
</dbReference>
<evidence type="ECO:0000313" key="12">
    <source>
        <dbReference type="EMBL" id="KAA8515010.1"/>
    </source>
</evidence>
<sequence length="605" mass="64677">MKNPPIIFFAFILHLSASCAQRQVYIVYFGEHNGEKTLREIEDTHYSYLVSVKDSKEEAKASLIYSYKNIINGFSALLTPDEAAKLLEMDEVVSVFHSHPRKYSVQTTRSWDFVNLLDGIGGMNHSNQEELLIKASYGKEAIVGLLDTGIWPQSQSFSDEGMEPIPKSWKGICQHGVAFNSSHCYRKLIGARYYLKGYEAIYGPLNNLENYRSPRDKSGHGTHTASTVGGRRVANASALGGFANGTASGGAPLVRIAMYKVCWQVPGQDQGGACLDDDMLAAFDDAIADGVQVLSVSIVSFNSTPYTEDVIAIGSWHAVKRNIAVACSAGNSGPLSSTVTNVAPWIITVAASSIDRVFTSPVLLGNDMKVEGQTMPPYKLKKLNPLVYAGDAEIPGTTTNATTGRCRNGTLSSKVVEGKIVLCLRGKRNDILKGLEVRRAGGAAIIAVNPINGSGILVNTHLLPGTTIFSNDSATVLNNINNTKSPMATIIPAKTALGSKSAPFMAPFSSWGPIGIEPNILKPDISAPGLNILAAWSEASSPTSLSADHRVTKYNIVSGTSMSCPHVAAAAALLKAIHPDWSSAAIRSTKHQGLTSRIPTMLAPN</sequence>
<evidence type="ECO:0000256" key="8">
    <source>
        <dbReference type="SAM" id="SignalP"/>
    </source>
</evidence>
<evidence type="ECO:0000256" key="2">
    <source>
        <dbReference type="ARBA" id="ARBA00022670"/>
    </source>
</evidence>
<keyword evidence="5 7" id="KW-0720">Serine protease</keyword>
<dbReference type="InterPro" id="IPR015500">
    <property type="entry name" value="Peptidase_S8_subtilisin-rel"/>
</dbReference>
<gene>
    <name evidence="12" type="ORF">F0562_018203</name>
</gene>
<feature type="signal peptide" evidence="8">
    <location>
        <begin position="1"/>
        <end position="20"/>
    </location>
</feature>
<dbReference type="InterPro" id="IPR036852">
    <property type="entry name" value="Peptidase_S8/S53_dom_sf"/>
</dbReference>
<organism evidence="12 13">
    <name type="scientific">Nyssa sinensis</name>
    <dbReference type="NCBI Taxonomy" id="561372"/>
    <lineage>
        <taxon>Eukaryota</taxon>
        <taxon>Viridiplantae</taxon>
        <taxon>Streptophyta</taxon>
        <taxon>Embryophyta</taxon>
        <taxon>Tracheophyta</taxon>
        <taxon>Spermatophyta</taxon>
        <taxon>Magnoliopsida</taxon>
        <taxon>eudicotyledons</taxon>
        <taxon>Gunneridae</taxon>
        <taxon>Pentapetalae</taxon>
        <taxon>asterids</taxon>
        <taxon>Cornales</taxon>
        <taxon>Nyssaceae</taxon>
        <taxon>Nyssa</taxon>
    </lineage>
</organism>
<evidence type="ECO:0000256" key="5">
    <source>
        <dbReference type="ARBA" id="ARBA00022825"/>
    </source>
</evidence>
<protein>
    <recommendedName>
        <fullName evidence="14">Inhibitor I9 domain-containing protein</fullName>
    </recommendedName>
</protein>
<evidence type="ECO:0008006" key="14">
    <source>
        <dbReference type="Google" id="ProtNLM"/>
    </source>
</evidence>
<dbReference type="EMBL" id="CM018052">
    <property type="protein sequence ID" value="KAA8515010.1"/>
    <property type="molecule type" value="Genomic_DNA"/>
</dbReference>
<keyword evidence="3 8" id="KW-0732">Signal</keyword>
<feature type="chain" id="PRO_5023922264" description="Inhibitor I9 domain-containing protein" evidence="8">
    <location>
        <begin position="21"/>
        <end position="605"/>
    </location>
</feature>
<dbReference type="InterPro" id="IPR037045">
    <property type="entry name" value="S8pro/Inhibitor_I9_sf"/>
</dbReference>
<dbReference type="Pfam" id="PF02225">
    <property type="entry name" value="PA"/>
    <property type="match status" value="1"/>
</dbReference>
<evidence type="ECO:0000259" key="10">
    <source>
        <dbReference type="Pfam" id="PF02225"/>
    </source>
</evidence>
<comment type="similarity">
    <text evidence="1 7">Belongs to the peptidase S8 family.</text>
</comment>
<evidence type="ECO:0000256" key="1">
    <source>
        <dbReference type="ARBA" id="ARBA00011073"/>
    </source>
</evidence>
<dbReference type="Gene3D" id="3.40.50.200">
    <property type="entry name" value="Peptidase S8/S53 domain"/>
    <property type="match status" value="1"/>
</dbReference>
<dbReference type="Gene3D" id="3.30.70.80">
    <property type="entry name" value="Peptidase S8 propeptide/proteinase inhibitor I9"/>
    <property type="match status" value="1"/>
</dbReference>
<dbReference type="CDD" id="cd04852">
    <property type="entry name" value="Peptidases_S8_3"/>
    <property type="match status" value="1"/>
</dbReference>
<dbReference type="Gene3D" id="3.50.30.30">
    <property type="match status" value="1"/>
</dbReference>
<keyword evidence="2 7" id="KW-0645">Protease</keyword>
<dbReference type="PROSITE" id="PS00138">
    <property type="entry name" value="SUBTILASE_SER"/>
    <property type="match status" value="1"/>
</dbReference>
<feature type="active site" description="Charge relay system" evidence="6 7">
    <location>
        <position position="147"/>
    </location>
</feature>
<dbReference type="PANTHER" id="PTHR10795">
    <property type="entry name" value="PROPROTEIN CONVERTASE SUBTILISIN/KEXIN"/>
    <property type="match status" value="1"/>
</dbReference>
<reference evidence="12 13" key="1">
    <citation type="submission" date="2019-09" db="EMBL/GenBank/DDBJ databases">
        <title>A chromosome-level genome assembly of the Chinese tupelo Nyssa sinensis.</title>
        <authorList>
            <person name="Yang X."/>
            <person name="Kang M."/>
            <person name="Yang Y."/>
            <person name="Xiong H."/>
            <person name="Wang M."/>
            <person name="Zhang Z."/>
            <person name="Wang Z."/>
            <person name="Wu H."/>
            <person name="Ma T."/>
            <person name="Liu J."/>
            <person name="Xi Z."/>
        </authorList>
    </citation>
    <scope>NUCLEOTIDE SEQUENCE [LARGE SCALE GENOMIC DNA]</scope>
    <source>
        <strain evidence="12">J267</strain>
        <tissue evidence="12">Leaf</tissue>
    </source>
</reference>
<keyword evidence="4 7" id="KW-0378">Hydrolase</keyword>
<dbReference type="InterPro" id="IPR000209">
    <property type="entry name" value="Peptidase_S8/S53_dom"/>
</dbReference>
<dbReference type="PROSITE" id="PS51257">
    <property type="entry name" value="PROKAR_LIPOPROTEIN"/>
    <property type="match status" value="1"/>
</dbReference>
<dbReference type="FunFam" id="3.30.70.80:FF:000002">
    <property type="entry name" value="Subtilisin-like protease SBT5.3"/>
    <property type="match status" value="1"/>
</dbReference>
<dbReference type="InterPro" id="IPR023828">
    <property type="entry name" value="Peptidase_S8_Ser-AS"/>
</dbReference>
<evidence type="ECO:0000313" key="13">
    <source>
        <dbReference type="Proteomes" id="UP000325577"/>
    </source>
</evidence>
<evidence type="ECO:0000256" key="4">
    <source>
        <dbReference type="ARBA" id="ARBA00022801"/>
    </source>
</evidence>
<feature type="active site" description="Charge relay system" evidence="6 7">
    <location>
        <position position="220"/>
    </location>
</feature>
<evidence type="ECO:0000259" key="9">
    <source>
        <dbReference type="Pfam" id="PF00082"/>
    </source>
</evidence>
<dbReference type="InterPro" id="IPR034197">
    <property type="entry name" value="Peptidases_S8_3"/>
</dbReference>
<dbReference type="OrthoDB" id="206201at2759"/>
<evidence type="ECO:0000256" key="3">
    <source>
        <dbReference type="ARBA" id="ARBA00022729"/>
    </source>
</evidence>
<dbReference type="PRINTS" id="PR00723">
    <property type="entry name" value="SUBTILISIN"/>
</dbReference>
<keyword evidence="13" id="KW-1185">Reference proteome</keyword>
<dbReference type="GO" id="GO:0006508">
    <property type="term" value="P:proteolysis"/>
    <property type="evidence" value="ECO:0007669"/>
    <property type="project" value="UniProtKB-KW"/>
</dbReference>
<evidence type="ECO:0000256" key="7">
    <source>
        <dbReference type="PROSITE-ProRule" id="PRU01240"/>
    </source>
</evidence>
<dbReference type="GO" id="GO:0004252">
    <property type="term" value="F:serine-type endopeptidase activity"/>
    <property type="evidence" value="ECO:0007669"/>
    <property type="project" value="UniProtKB-UniRule"/>
</dbReference>
<dbReference type="AlphaFoldDB" id="A0A5J4Z9B9"/>
<evidence type="ECO:0000256" key="6">
    <source>
        <dbReference type="PIRSR" id="PIRSR615500-1"/>
    </source>
</evidence>
<feature type="domain" description="Peptidase S8/S53" evidence="9">
    <location>
        <begin position="138"/>
        <end position="589"/>
    </location>
</feature>
<feature type="domain" description="PA" evidence="10">
    <location>
        <begin position="385"/>
        <end position="468"/>
    </location>
</feature>
<accession>A0A5J4Z9B9</accession>
<feature type="domain" description="Inhibitor I9" evidence="11">
    <location>
        <begin position="24"/>
        <end position="102"/>
    </location>
</feature>
<name>A0A5J4Z9B9_9ASTE</name>
<evidence type="ECO:0000259" key="11">
    <source>
        <dbReference type="Pfam" id="PF05922"/>
    </source>
</evidence>
<dbReference type="CDD" id="cd02120">
    <property type="entry name" value="PA_subtilisin_like"/>
    <property type="match status" value="1"/>
</dbReference>
<feature type="active site" description="Charge relay system" evidence="6 7">
    <location>
        <position position="561"/>
    </location>
</feature>
<dbReference type="Proteomes" id="UP000325577">
    <property type="component" value="Linkage Group LG9"/>
</dbReference>
<dbReference type="PROSITE" id="PS51892">
    <property type="entry name" value="SUBTILASE"/>
    <property type="match status" value="1"/>
</dbReference>